<dbReference type="GO" id="GO:0016491">
    <property type="term" value="F:oxidoreductase activity"/>
    <property type="evidence" value="ECO:0007669"/>
    <property type="project" value="UniProtKB-KW"/>
</dbReference>
<evidence type="ECO:0008006" key="4">
    <source>
        <dbReference type="Google" id="ProtNLM"/>
    </source>
</evidence>
<keyword evidence="3" id="KW-1185">Reference proteome</keyword>
<dbReference type="Proteomes" id="UP000800097">
    <property type="component" value="Unassembled WGS sequence"/>
</dbReference>
<dbReference type="OrthoDB" id="10004862at2759"/>
<gene>
    <name evidence="2" type="ORF">EI97DRAFT_433318</name>
</gene>
<dbReference type="InterPro" id="IPR025337">
    <property type="entry name" value="Questin_oxidase-like"/>
</dbReference>
<accession>A0A6A6JJP7</accession>
<proteinExistence type="predicted"/>
<dbReference type="GeneID" id="54551542"/>
<organism evidence="2 3">
    <name type="scientific">Westerdykella ornata</name>
    <dbReference type="NCBI Taxonomy" id="318751"/>
    <lineage>
        <taxon>Eukaryota</taxon>
        <taxon>Fungi</taxon>
        <taxon>Dikarya</taxon>
        <taxon>Ascomycota</taxon>
        <taxon>Pezizomycotina</taxon>
        <taxon>Dothideomycetes</taxon>
        <taxon>Pleosporomycetidae</taxon>
        <taxon>Pleosporales</taxon>
        <taxon>Sporormiaceae</taxon>
        <taxon>Westerdykella</taxon>
    </lineage>
</organism>
<keyword evidence="1" id="KW-0560">Oxidoreductase</keyword>
<dbReference type="EMBL" id="ML986493">
    <property type="protein sequence ID" value="KAF2276484.1"/>
    <property type="molecule type" value="Genomic_DNA"/>
</dbReference>
<reference evidence="2" key="1">
    <citation type="journal article" date="2020" name="Stud. Mycol.">
        <title>101 Dothideomycetes genomes: a test case for predicting lifestyles and emergence of pathogens.</title>
        <authorList>
            <person name="Haridas S."/>
            <person name="Albert R."/>
            <person name="Binder M."/>
            <person name="Bloem J."/>
            <person name="Labutti K."/>
            <person name="Salamov A."/>
            <person name="Andreopoulos B."/>
            <person name="Baker S."/>
            <person name="Barry K."/>
            <person name="Bills G."/>
            <person name="Bluhm B."/>
            <person name="Cannon C."/>
            <person name="Castanera R."/>
            <person name="Culley D."/>
            <person name="Daum C."/>
            <person name="Ezra D."/>
            <person name="Gonzalez J."/>
            <person name="Henrissat B."/>
            <person name="Kuo A."/>
            <person name="Liang C."/>
            <person name="Lipzen A."/>
            <person name="Lutzoni F."/>
            <person name="Magnuson J."/>
            <person name="Mondo S."/>
            <person name="Nolan M."/>
            <person name="Ohm R."/>
            <person name="Pangilinan J."/>
            <person name="Park H.-J."/>
            <person name="Ramirez L."/>
            <person name="Alfaro M."/>
            <person name="Sun H."/>
            <person name="Tritt A."/>
            <person name="Yoshinaga Y."/>
            <person name="Zwiers L.-H."/>
            <person name="Turgeon B."/>
            <person name="Goodwin S."/>
            <person name="Spatafora J."/>
            <person name="Crous P."/>
            <person name="Grigoriev I."/>
        </authorList>
    </citation>
    <scope>NUCLEOTIDE SEQUENCE</scope>
    <source>
        <strain evidence="2">CBS 379.55</strain>
    </source>
</reference>
<protein>
    <recommendedName>
        <fullName evidence="4">HypA-like protein</fullName>
    </recommendedName>
</protein>
<sequence>MATSSRVHLTTSPNAAFSLPGISTESAEKASELLQKNHENFHIFFNFKGFHNHIVHHLLTLFALKATPDELQKGYNNNASYQRPQEPLEKEIVEDMQDPANYRKYLGKEKYYHDFVAFFQGEIDKKGWQAVLNEYVFKGDERADDMLVRMFAGFLHPLIHLGFGVEFEQPVIIAEALAQAAVHGDWIGQLFYGAEKDPKTTDGGSGKSIVQLLEEIRADKELSAAAHYDDDNKIRNGILKRAPEQMLKYARQYHVSEGDLEKKVAEMINAAAYFTGAAQNPPHQVKMDFFHMHCINSSIFFSSFLKQPWLSTPNKIRLLEWKVRGDLALYAACGCAKLLVDEITNYKPSHGVDAPWDDVFERARKFPDDGHVSKFIRALANGDKVCRKWEGEEGFMIKGDMWRLLAHMVIDAVEAGMPHWVRNAGMTKAWEEVPLRDSGKL</sequence>
<evidence type="ECO:0000313" key="2">
    <source>
        <dbReference type="EMBL" id="KAF2276484.1"/>
    </source>
</evidence>
<dbReference type="PANTHER" id="PTHR35870:SF1">
    <property type="entry name" value="PROTEIN, PUTATIVE (AFU_ORTHOLOGUE AFUA_5G03330)-RELATED"/>
    <property type="match status" value="1"/>
</dbReference>
<dbReference type="Pfam" id="PF14027">
    <property type="entry name" value="Questin_oxidase"/>
    <property type="match status" value="1"/>
</dbReference>
<dbReference type="AlphaFoldDB" id="A0A6A6JJP7"/>
<dbReference type="RefSeq" id="XP_033654023.1">
    <property type="nucleotide sequence ID" value="XM_033798367.1"/>
</dbReference>
<evidence type="ECO:0000313" key="3">
    <source>
        <dbReference type="Proteomes" id="UP000800097"/>
    </source>
</evidence>
<name>A0A6A6JJP7_WESOR</name>
<evidence type="ECO:0000256" key="1">
    <source>
        <dbReference type="ARBA" id="ARBA00023002"/>
    </source>
</evidence>
<dbReference type="PANTHER" id="PTHR35870">
    <property type="entry name" value="PROTEIN, PUTATIVE (AFU_ORTHOLOGUE AFUA_5G03330)-RELATED"/>
    <property type="match status" value="1"/>
</dbReference>